<organism evidence="2 3">
    <name type="scientific">Forsythia ovata</name>
    <dbReference type="NCBI Taxonomy" id="205694"/>
    <lineage>
        <taxon>Eukaryota</taxon>
        <taxon>Viridiplantae</taxon>
        <taxon>Streptophyta</taxon>
        <taxon>Embryophyta</taxon>
        <taxon>Tracheophyta</taxon>
        <taxon>Spermatophyta</taxon>
        <taxon>Magnoliopsida</taxon>
        <taxon>eudicotyledons</taxon>
        <taxon>Gunneridae</taxon>
        <taxon>Pentapetalae</taxon>
        <taxon>asterids</taxon>
        <taxon>lamiids</taxon>
        <taxon>Lamiales</taxon>
        <taxon>Oleaceae</taxon>
        <taxon>Forsythieae</taxon>
        <taxon>Forsythia</taxon>
    </lineage>
</organism>
<name>A0ABD1T7B8_9LAMI</name>
<protein>
    <submittedName>
        <fullName evidence="2">Uncharacterized protein</fullName>
    </submittedName>
</protein>
<feature type="region of interest" description="Disordered" evidence="1">
    <location>
        <begin position="86"/>
        <end position="109"/>
    </location>
</feature>
<proteinExistence type="predicted"/>
<accession>A0ABD1T7B8</accession>
<reference evidence="3" key="1">
    <citation type="submission" date="2024-07" db="EMBL/GenBank/DDBJ databases">
        <title>Two chromosome-level genome assemblies of Korean endemic species Abeliophyllum distichum and Forsythia ovata (Oleaceae).</title>
        <authorList>
            <person name="Jang H."/>
        </authorList>
    </citation>
    <scope>NUCLEOTIDE SEQUENCE [LARGE SCALE GENOMIC DNA]</scope>
</reference>
<evidence type="ECO:0000313" key="3">
    <source>
        <dbReference type="Proteomes" id="UP001604277"/>
    </source>
</evidence>
<comment type="caution">
    <text evidence="2">The sequence shown here is derived from an EMBL/GenBank/DDBJ whole genome shotgun (WGS) entry which is preliminary data.</text>
</comment>
<sequence>MMIIITNGTIVEKDDQTRGRQPPIAKRRCPCPERGWRMREILRGPAKARRILLQRLRIVFPKIEESPEPLFILLLVNMNYQHWVPSGRAGPNRFRKTASSGRHSSGLSS</sequence>
<feature type="compositionally biased region" description="Low complexity" evidence="1">
    <location>
        <begin position="99"/>
        <end position="109"/>
    </location>
</feature>
<evidence type="ECO:0000313" key="2">
    <source>
        <dbReference type="EMBL" id="KAL2508632.1"/>
    </source>
</evidence>
<dbReference type="EMBL" id="JBFOLJ010000009">
    <property type="protein sequence ID" value="KAL2508632.1"/>
    <property type="molecule type" value="Genomic_DNA"/>
</dbReference>
<gene>
    <name evidence="2" type="ORF">Fot_32279</name>
</gene>
<keyword evidence="3" id="KW-1185">Reference proteome</keyword>
<evidence type="ECO:0000256" key="1">
    <source>
        <dbReference type="SAM" id="MobiDB-lite"/>
    </source>
</evidence>
<dbReference type="Proteomes" id="UP001604277">
    <property type="component" value="Unassembled WGS sequence"/>
</dbReference>
<dbReference type="AlphaFoldDB" id="A0ABD1T7B8"/>